<evidence type="ECO:0000259" key="1">
    <source>
        <dbReference type="PROSITE" id="PS00028"/>
    </source>
</evidence>
<sequence length="341" mass="37396">MFIDLSRFLSHLRLTHYCLVPREVCDQLPMDRIPNILRGASLSDLRTLETYSKQSLRKRTAIPDCVPPNIVTYDKSVSNLPMYSCSVCASAFVSLIHLDLHTTLTGHQYWCALCPFACRRSPDLISHHSVYHQISTPKLTTGVQTILPKPVTPVAGAVLPPQLSAIFGQAQPTLTGQIHACDKCPVFCLTLEDLNLHRTTVHRCTPLARPQSTTMSGYQSPSTSANVAPTVIIASGTTPITSTLRQLRPTGVQRTRFLLPNTASGINTLMNIRQPLIVRSQNSLTSPSMNIRMQLPSAPVNSTAAAPVPPTVSDNEDLACPMCDFQSKNRAEVMQHIVDAH</sequence>
<evidence type="ECO:0000313" key="3">
    <source>
        <dbReference type="Proteomes" id="UP000728185"/>
    </source>
</evidence>
<protein>
    <recommendedName>
        <fullName evidence="1">C2H2-type domain-containing protein</fullName>
    </recommendedName>
</protein>
<name>A0A8E0RX69_9TREM</name>
<dbReference type="Proteomes" id="UP000728185">
    <property type="component" value="Unassembled WGS sequence"/>
</dbReference>
<reference evidence="2" key="1">
    <citation type="submission" date="2019-05" db="EMBL/GenBank/DDBJ databases">
        <title>Annotation for the trematode Fasciolopsis buski.</title>
        <authorList>
            <person name="Choi Y.-J."/>
        </authorList>
    </citation>
    <scope>NUCLEOTIDE SEQUENCE</scope>
    <source>
        <strain evidence="2">HT</strain>
        <tissue evidence="2">Whole worm</tissue>
    </source>
</reference>
<proteinExistence type="predicted"/>
<dbReference type="PROSITE" id="PS00028">
    <property type="entry name" value="ZINC_FINGER_C2H2_1"/>
    <property type="match status" value="2"/>
</dbReference>
<feature type="domain" description="C2H2-type" evidence="1">
    <location>
        <begin position="111"/>
        <end position="132"/>
    </location>
</feature>
<dbReference type="InterPro" id="IPR013087">
    <property type="entry name" value="Znf_C2H2_type"/>
</dbReference>
<organism evidence="2 3">
    <name type="scientific">Fasciolopsis buskii</name>
    <dbReference type="NCBI Taxonomy" id="27845"/>
    <lineage>
        <taxon>Eukaryota</taxon>
        <taxon>Metazoa</taxon>
        <taxon>Spiralia</taxon>
        <taxon>Lophotrochozoa</taxon>
        <taxon>Platyhelminthes</taxon>
        <taxon>Trematoda</taxon>
        <taxon>Digenea</taxon>
        <taxon>Plagiorchiida</taxon>
        <taxon>Echinostomata</taxon>
        <taxon>Echinostomatoidea</taxon>
        <taxon>Fasciolidae</taxon>
        <taxon>Fasciolopsis</taxon>
    </lineage>
</organism>
<dbReference type="SMART" id="SM00355">
    <property type="entry name" value="ZnF_C2H2"/>
    <property type="match status" value="4"/>
</dbReference>
<evidence type="ECO:0000313" key="2">
    <source>
        <dbReference type="EMBL" id="KAA0193573.1"/>
    </source>
</evidence>
<comment type="caution">
    <text evidence="2">The sequence shown here is derived from an EMBL/GenBank/DDBJ whole genome shotgun (WGS) entry which is preliminary data.</text>
</comment>
<keyword evidence="3" id="KW-1185">Reference proteome</keyword>
<dbReference type="Gene3D" id="3.30.160.60">
    <property type="entry name" value="Classic Zinc Finger"/>
    <property type="match status" value="1"/>
</dbReference>
<dbReference type="AlphaFoldDB" id="A0A8E0RX69"/>
<dbReference type="EMBL" id="LUCM01004947">
    <property type="protein sequence ID" value="KAA0193573.1"/>
    <property type="molecule type" value="Genomic_DNA"/>
</dbReference>
<dbReference type="OrthoDB" id="6252657at2759"/>
<feature type="domain" description="C2H2-type" evidence="1">
    <location>
        <begin position="85"/>
        <end position="107"/>
    </location>
</feature>
<accession>A0A8E0RX69</accession>
<gene>
    <name evidence="2" type="ORF">FBUS_08968</name>
</gene>